<comment type="caution">
    <text evidence="2">The sequence shown here is derived from an EMBL/GenBank/DDBJ whole genome shotgun (WGS) entry which is preliminary data.</text>
</comment>
<reference evidence="2 3" key="1">
    <citation type="journal article" date="2022" name="bioRxiv">
        <title>Genomics of Preaxostyla Flagellates Illuminates Evolutionary Transitions and the Path Towards Mitochondrial Loss.</title>
        <authorList>
            <person name="Novak L.V.F."/>
            <person name="Treitli S.C."/>
            <person name="Pyrih J."/>
            <person name="Halakuc P."/>
            <person name="Pipaliya S.V."/>
            <person name="Vacek V."/>
            <person name="Brzon O."/>
            <person name="Soukal P."/>
            <person name="Eme L."/>
            <person name="Dacks J.B."/>
            <person name="Karnkowska A."/>
            <person name="Elias M."/>
            <person name="Hampl V."/>
        </authorList>
    </citation>
    <scope>NUCLEOTIDE SEQUENCE [LARGE SCALE GENOMIC DNA]</scope>
    <source>
        <strain evidence="2">NAU3</strain>
        <tissue evidence="2">Gut</tissue>
    </source>
</reference>
<protein>
    <recommendedName>
        <fullName evidence="4">HNH domain-containing protein</fullName>
    </recommendedName>
</protein>
<evidence type="ECO:0008006" key="4">
    <source>
        <dbReference type="Google" id="ProtNLM"/>
    </source>
</evidence>
<feature type="region of interest" description="Disordered" evidence="1">
    <location>
        <begin position="378"/>
        <end position="405"/>
    </location>
</feature>
<sequence>MLKGTQKRNIIRSFDKWFGPDFDHDEPLKQKYAANQNRIPLIELLTFPKIQSMIAKTEKLTDPSEPITQQKQLHYLRQILDLIPFCRFIELNQDQDAIIRTSSKVPLPLPERFEQRVTSDPNAIKKGQWALTKSRYDNILLFDHIGVPIARISRKKADWYVKNNLATEYLLTQNDDQSNRQFVLEQLPCLVDPHITVESLQKLKQFKSHRGELLPHQRTLIQLRIIPRGYATRVPTTTEEREELERKAREAHQAKPDSFSRLVSTDDPQAMTFFLPPLAVRNYPMGRKQDKCVVCGWEDPRDEGENTATGHEHPDGEEGLTRHHVLPAVYIRWLPVSFKEHISHDLLLLCHTCHEKYEKIADKLKEDIAFEMNEEKLRQKEGRSTGQELPDFMQPKHTEKSWRVPGGSEGEIARKVWKALSALLAVKKGKTIPAERIKELLKIVRDWMDYNGKPWKEETSPTEPTIPSEKKEDGTSAETVEDDTSLDFTLPAELVQASTSINSFLSYFGLKEVGEDVVEWLMDKDRQFQAEQGSDEKEDVSNDDADEGPAPAPVSSNGRGTAVGFTKHNSVLAEHIVPLPSVFLFERVELVNCPPADVSSLPSSSTQPIASPLFRINSLEDLDALCTLHWHVDFDIKKYPNLLAFILRWRQNFVDSMNPQFLPPEWSINDGI</sequence>
<feature type="region of interest" description="Disordered" evidence="1">
    <location>
        <begin position="529"/>
        <end position="560"/>
    </location>
</feature>
<accession>A0ABQ9X3L4</accession>
<organism evidence="2 3">
    <name type="scientific">Blattamonas nauphoetae</name>
    <dbReference type="NCBI Taxonomy" id="2049346"/>
    <lineage>
        <taxon>Eukaryota</taxon>
        <taxon>Metamonada</taxon>
        <taxon>Preaxostyla</taxon>
        <taxon>Oxymonadida</taxon>
        <taxon>Blattamonas</taxon>
    </lineage>
</organism>
<keyword evidence="3" id="KW-1185">Reference proteome</keyword>
<evidence type="ECO:0000313" key="3">
    <source>
        <dbReference type="Proteomes" id="UP001281761"/>
    </source>
</evidence>
<name>A0ABQ9X3L4_9EUKA</name>
<feature type="compositionally biased region" description="Acidic residues" evidence="1">
    <location>
        <begin position="536"/>
        <end position="547"/>
    </location>
</feature>
<dbReference type="EMBL" id="JARBJD010000230">
    <property type="protein sequence ID" value="KAK2946373.1"/>
    <property type="molecule type" value="Genomic_DNA"/>
</dbReference>
<dbReference type="Proteomes" id="UP001281761">
    <property type="component" value="Unassembled WGS sequence"/>
</dbReference>
<feature type="region of interest" description="Disordered" evidence="1">
    <location>
        <begin position="452"/>
        <end position="483"/>
    </location>
</feature>
<gene>
    <name evidence="2" type="ORF">BLNAU_18734</name>
</gene>
<evidence type="ECO:0000256" key="1">
    <source>
        <dbReference type="SAM" id="MobiDB-lite"/>
    </source>
</evidence>
<evidence type="ECO:0000313" key="2">
    <source>
        <dbReference type="EMBL" id="KAK2946373.1"/>
    </source>
</evidence>
<proteinExistence type="predicted"/>